<reference evidence="8 9" key="1">
    <citation type="submission" date="2019-05" db="EMBL/GenBank/DDBJ databases">
        <authorList>
            <consortium name="Science for Life Laboratories"/>
        </authorList>
    </citation>
    <scope>NUCLEOTIDE SEQUENCE [LARGE SCALE GENOMIC DNA]</scope>
    <source>
        <strain evidence="8">Soil9</strain>
    </source>
</reference>
<feature type="transmembrane region" description="Helical" evidence="6">
    <location>
        <begin position="74"/>
        <end position="99"/>
    </location>
</feature>
<organism evidence="8 9">
    <name type="scientific">Gemmata massiliana</name>
    <dbReference type="NCBI Taxonomy" id="1210884"/>
    <lineage>
        <taxon>Bacteria</taxon>
        <taxon>Pseudomonadati</taxon>
        <taxon>Planctomycetota</taxon>
        <taxon>Planctomycetia</taxon>
        <taxon>Gemmatales</taxon>
        <taxon>Gemmataceae</taxon>
        <taxon>Gemmata</taxon>
    </lineage>
</organism>
<proteinExistence type="predicted"/>
<evidence type="ECO:0000313" key="9">
    <source>
        <dbReference type="Proteomes" id="UP000464178"/>
    </source>
</evidence>
<dbReference type="Pfam" id="PF02656">
    <property type="entry name" value="DUF202"/>
    <property type="match status" value="1"/>
</dbReference>
<dbReference type="RefSeq" id="WP_197909676.1">
    <property type="nucleotide sequence ID" value="NZ_LR593886.1"/>
</dbReference>
<keyword evidence="5 6" id="KW-0472">Membrane</keyword>
<dbReference type="AlphaFoldDB" id="A0A6P2DKD0"/>
<evidence type="ECO:0000256" key="5">
    <source>
        <dbReference type="ARBA" id="ARBA00023136"/>
    </source>
</evidence>
<comment type="subcellular location">
    <subcellularLocation>
        <location evidence="1">Cell membrane</location>
        <topology evidence="1">Multi-pass membrane protein</topology>
    </subcellularLocation>
</comment>
<keyword evidence="3 6" id="KW-0812">Transmembrane</keyword>
<evidence type="ECO:0000256" key="4">
    <source>
        <dbReference type="ARBA" id="ARBA00022989"/>
    </source>
</evidence>
<dbReference type="PANTHER" id="PTHR34187">
    <property type="entry name" value="FGR18P"/>
    <property type="match status" value="1"/>
</dbReference>
<protein>
    <recommendedName>
        <fullName evidence="7">DUF202 domain-containing protein</fullName>
    </recommendedName>
</protein>
<dbReference type="InterPro" id="IPR003807">
    <property type="entry name" value="DUF202"/>
</dbReference>
<gene>
    <name evidence="8" type="ORF">SOIL9_73960</name>
</gene>
<sequence>MSARDVAGCSYAVRLHQKETLEMSDNDPRVFFAAERTLLAWVRTSLGLIGLGFVVARFGLFVKLIRPEMHHPTHGWSAVVGVALAALGGGITAAASWQHRRFCRTLAANELPPRYRTDLALWLGFAVTLAGAALAVVLAE</sequence>
<dbReference type="GO" id="GO:0005886">
    <property type="term" value="C:plasma membrane"/>
    <property type="evidence" value="ECO:0007669"/>
    <property type="project" value="UniProtKB-SubCell"/>
</dbReference>
<evidence type="ECO:0000313" key="8">
    <source>
        <dbReference type="EMBL" id="VTS02798.1"/>
    </source>
</evidence>
<evidence type="ECO:0000259" key="7">
    <source>
        <dbReference type="Pfam" id="PF02656"/>
    </source>
</evidence>
<dbReference type="PANTHER" id="PTHR34187:SF2">
    <property type="entry name" value="DUF202 DOMAIN-CONTAINING PROTEIN"/>
    <property type="match status" value="1"/>
</dbReference>
<keyword evidence="4 6" id="KW-1133">Transmembrane helix</keyword>
<evidence type="ECO:0000256" key="3">
    <source>
        <dbReference type="ARBA" id="ARBA00022692"/>
    </source>
</evidence>
<feature type="domain" description="DUF202" evidence="7">
    <location>
        <begin position="29"/>
        <end position="101"/>
    </location>
</feature>
<dbReference type="KEGG" id="gms:SOIL9_73960"/>
<dbReference type="EMBL" id="LR593886">
    <property type="protein sequence ID" value="VTS02798.1"/>
    <property type="molecule type" value="Genomic_DNA"/>
</dbReference>
<dbReference type="InterPro" id="IPR052053">
    <property type="entry name" value="IM_YidH-like"/>
</dbReference>
<accession>A0A6P2DKD0</accession>
<evidence type="ECO:0000256" key="2">
    <source>
        <dbReference type="ARBA" id="ARBA00022475"/>
    </source>
</evidence>
<keyword evidence="2" id="KW-1003">Cell membrane</keyword>
<evidence type="ECO:0000256" key="6">
    <source>
        <dbReference type="SAM" id="Phobius"/>
    </source>
</evidence>
<feature type="transmembrane region" description="Helical" evidence="6">
    <location>
        <begin position="119"/>
        <end position="139"/>
    </location>
</feature>
<evidence type="ECO:0000256" key="1">
    <source>
        <dbReference type="ARBA" id="ARBA00004651"/>
    </source>
</evidence>
<keyword evidence="9" id="KW-1185">Reference proteome</keyword>
<name>A0A6P2DKD0_9BACT</name>
<feature type="transmembrane region" description="Helical" evidence="6">
    <location>
        <begin position="38"/>
        <end position="62"/>
    </location>
</feature>
<dbReference type="Proteomes" id="UP000464178">
    <property type="component" value="Chromosome"/>
</dbReference>